<keyword evidence="10" id="KW-1185">Reference proteome</keyword>
<dbReference type="InterPro" id="IPR001249">
    <property type="entry name" value="AcCoA_biotinCC"/>
</dbReference>
<keyword evidence="4 7" id="KW-0443">Lipid metabolism</keyword>
<dbReference type="Proteomes" id="UP001500212">
    <property type="component" value="Unassembled WGS sequence"/>
</dbReference>
<evidence type="ECO:0000256" key="7">
    <source>
        <dbReference type="RuleBase" id="RU364072"/>
    </source>
</evidence>
<evidence type="ECO:0000256" key="3">
    <source>
        <dbReference type="ARBA" id="ARBA00022832"/>
    </source>
</evidence>
<feature type="domain" description="Lipoyl-binding" evidence="8">
    <location>
        <begin position="90"/>
        <end position="168"/>
    </location>
</feature>
<evidence type="ECO:0000256" key="2">
    <source>
        <dbReference type="ARBA" id="ARBA00022516"/>
    </source>
</evidence>
<evidence type="ECO:0000256" key="4">
    <source>
        <dbReference type="ARBA" id="ARBA00023098"/>
    </source>
</evidence>
<keyword evidence="2 7" id="KW-0444">Lipid biosynthesis</keyword>
<keyword evidence="5 7" id="KW-0275">Fatty acid biosynthesis</keyword>
<comment type="caution">
    <text evidence="9">The sequence shown here is derived from an EMBL/GenBank/DDBJ whole genome shotgun (WGS) entry which is preliminary data.</text>
</comment>
<organism evidence="9 10">
    <name type="scientific">Actinoallomurus liliacearum</name>
    <dbReference type="NCBI Taxonomy" id="1080073"/>
    <lineage>
        <taxon>Bacteria</taxon>
        <taxon>Bacillati</taxon>
        <taxon>Actinomycetota</taxon>
        <taxon>Actinomycetes</taxon>
        <taxon>Streptosporangiales</taxon>
        <taxon>Thermomonosporaceae</taxon>
        <taxon>Actinoallomurus</taxon>
    </lineage>
</organism>
<evidence type="ECO:0000256" key="5">
    <source>
        <dbReference type="ARBA" id="ARBA00023160"/>
    </source>
</evidence>
<evidence type="ECO:0000256" key="1">
    <source>
        <dbReference type="ARBA" id="ARBA00005194"/>
    </source>
</evidence>
<gene>
    <name evidence="9" type="ORF">GCM10023195_51930</name>
</gene>
<dbReference type="Gene3D" id="2.40.50.100">
    <property type="match status" value="1"/>
</dbReference>
<keyword evidence="6 7" id="KW-0092">Biotin</keyword>
<comment type="pathway">
    <text evidence="1 7">Lipid metabolism; fatty acid biosynthesis.</text>
</comment>
<evidence type="ECO:0000256" key="6">
    <source>
        <dbReference type="ARBA" id="ARBA00023267"/>
    </source>
</evidence>
<sequence length="173" mass="17465">MTETVPVADGMETDLDAICRSVIRLLETSHGVPARLRVEAGAASVEVEWPAANGAPGAPLSAGAAVVPPAAVATAGVAGAAAPPAAEGDGTEFFICAGTVGTFYHAAKPGAEPFVKVGDDLEAGRQVGIVEVMKLMTPVEADRPGRVVELLVPDGSPVEFGQRLIACAPLGER</sequence>
<dbReference type="EMBL" id="BAABHJ010000019">
    <property type="protein sequence ID" value="GAA4612155.1"/>
    <property type="molecule type" value="Genomic_DNA"/>
</dbReference>
<dbReference type="InterPro" id="IPR000089">
    <property type="entry name" value="Biotin_lipoyl"/>
</dbReference>
<accession>A0ABP8TN38</accession>
<keyword evidence="3 7" id="KW-0276">Fatty acid metabolism</keyword>
<dbReference type="PROSITE" id="PS50968">
    <property type="entry name" value="BIOTINYL_LIPOYL"/>
    <property type="match status" value="1"/>
</dbReference>
<reference evidence="10" key="1">
    <citation type="journal article" date="2019" name="Int. J. Syst. Evol. Microbiol.">
        <title>The Global Catalogue of Microorganisms (GCM) 10K type strain sequencing project: providing services to taxonomists for standard genome sequencing and annotation.</title>
        <authorList>
            <consortium name="The Broad Institute Genomics Platform"/>
            <consortium name="The Broad Institute Genome Sequencing Center for Infectious Disease"/>
            <person name="Wu L."/>
            <person name="Ma J."/>
        </authorList>
    </citation>
    <scope>NUCLEOTIDE SEQUENCE [LARGE SCALE GENOMIC DNA]</scope>
    <source>
        <strain evidence="10">JCM 17938</strain>
    </source>
</reference>
<evidence type="ECO:0000259" key="8">
    <source>
        <dbReference type="PROSITE" id="PS50968"/>
    </source>
</evidence>
<comment type="function">
    <text evidence="7">This protein is a component of the acetyl coenzyme A carboxylase complex; first, biotin carboxylase catalyzes the carboxylation of the carrier protein and then the transcarboxylase transfers the carboxyl group to form malonyl-CoA.</text>
</comment>
<evidence type="ECO:0000313" key="10">
    <source>
        <dbReference type="Proteomes" id="UP001500212"/>
    </source>
</evidence>
<dbReference type="SUPFAM" id="SSF51230">
    <property type="entry name" value="Single hybrid motif"/>
    <property type="match status" value="1"/>
</dbReference>
<dbReference type="Pfam" id="PF00364">
    <property type="entry name" value="Biotin_lipoyl"/>
    <property type="match status" value="1"/>
</dbReference>
<proteinExistence type="predicted"/>
<name>A0ABP8TN38_9ACTN</name>
<dbReference type="RefSeq" id="WP_345359621.1">
    <property type="nucleotide sequence ID" value="NZ_BAABHJ010000019.1"/>
</dbReference>
<dbReference type="PROSITE" id="PS00188">
    <property type="entry name" value="BIOTIN"/>
    <property type="match status" value="1"/>
</dbReference>
<evidence type="ECO:0000313" key="9">
    <source>
        <dbReference type="EMBL" id="GAA4612155.1"/>
    </source>
</evidence>
<protein>
    <recommendedName>
        <fullName evidence="7">Biotin carboxyl carrier protein of acetyl-CoA carboxylase</fullName>
    </recommendedName>
</protein>
<dbReference type="InterPro" id="IPR011053">
    <property type="entry name" value="Single_hybrid_motif"/>
</dbReference>
<dbReference type="CDD" id="cd06850">
    <property type="entry name" value="biotinyl_domain"/>
    <property type="match status" value="1"/>
</dbReference>
<dbReference type="PRINTS" id="PR01071">
    <property type="entry name" value="ACOABIOTINCC"/>
</dbReference>
<dbReference type="InterPro" id="IPR001882">
    <property type="entry name" value="Biotin_BS"/>
</dbReference>